<reference evidence="2 3" key="1">
    <citation type="submission" date="2016-07" db="EMBL/GenBank/DDBJ databases">
        <title>Pervasive Adenine N6-methylation of Active Genes in Fungi.</title>
        <authorList>
            <consortium name="DOE Joint Genome Institute"/>
            <person name="Mondo S.J."/>
            <person name="Dannebaum R.O."/>
            <person name="Kuo R.C."/>
            <person name="Labutti K."/>
            <person name="Haridas S."/>
            <person name="Kuo A."/>
            <person name="Salamov A."/>
            <person name="Ahrendt S.R."/>
            <person name="Lipzen A."/>
            <person name="Sullivan W."/>
            <person name="Andreopoulos W.B."/>
            <person name="Clum A."/>
            <person name="Lindquist E."/>
            <person name="Daum C."/>
            <person name="Ramamoorthy G.K."/>
            <person name="Gryganskyi A."/>
            <person name="Culley D."/>
            <person name="Magnuson J.K."/>
            <person name="James T.Y."/>
            <person name="O'Malley M.A."/>
            <person name="Stajich J.E."/>
            <person name="Spatafora J.W."/>
            <person name="Visel A."/>
            <person name="Grigoriev I.V."/>
        </authorList>
    </citation>
    <scope>NUCLEOTIDE SEQUENCE [LARGE SCALE GENOMIC DNA]</scope>
    <source>
        <strain evidence="2 3">JEL800</strain>
    </source>
</reference>
<dbReference type="Proteomes" id="UP000193642">
    <property type="component" value="Unassembled WGS sequence"/>
</dbReference>
<organism evidence="2 3">
    <name type="scientific">Rhizoclosmatium globosum</name>
    <dbReference type="NCBI Taxonomy" id="329046"/>
    <lineage>
        <taxon>Eukaryota</taxon>
        <taxon>Fungi</taxon>
        <taxon>Fungi incertae sedis</taxon>
        <taxon>Chytridiomycota</taxon>
        <taxon>Chytridiomycota incertae sedis</taxon>
        <taxon>Chytridiomycetes</taxon>
        <taxon>Chytridiales</taxon>
        <taxon>Chytriomycetaceae</taxon>
        <taxon>Rhizoclosmatium</taxon>
    </lineage>
</organism>
<accession>A0A1Y2BYZ9</accession>
<dbReference type="OrthoDB" id="2113347at2759"/>
<comment type="caution">
    <text evidence="2">The sequence shown here is derived from an EMBL/GenBank/DDBJ whole genome shotgun (WGS) entry which is preliminary data.</text>
</comment>
<dbReference type="AlphaFoldDB" id="A0A1Y2BYZ9"/>
<evidence type="ECO:0000256" key="1">
    <source>
        <dbReference type="SAM" id="MobiDB-lite"/>
    </source>
</evidence>
<dbReference type="EMBL" id="MCGO01000037">
    <property type="protein sequence ID" value="ORY40003.1"/>
    <property type="molecule type" value="Genomic_DNA"/>
</dbReference>
<keyword evidence="3" id="KW-1185">Reference proteome</keyword>
<protein>
    <submittedName>
        <fullName evidence="2">Uncharacterized protein</fullName>
    </submittedName>
</protein>
<gene>
    <name evidence="2" type="ORF">BCR33DRAFT_719797</name>
</gene>
<feature type="compositionally biased region" description="Polar residues" evidence="1">
    <location>
        <begin position="74"/>
        <end position="101"/>
    </location>
</feature>
<name>A0A1Y2BYZ9_9FUNG</name>
<feature type="region of interest" description="Disordered" evidence="1">
    <location>
        <begin position="45"/>
        <end position="123"/>
    </location>
</feature>
<sequence>MIVHARKKLVGFTLVEENGMVNTFTISKMFGDEYLAEGLGGFTTMPASKSEGKQDSAGGVEDEEGDNEQDRILTITTTTHSVRIVTDSTGQTANIRQQLLNTRDEKSSAAGSMNPSVEERSAK</sequence>
<evidence type="ECO:0000313" key="2">
    <source>
        <dbReference type="EMBL" id="ORY40003.1"/>
    </source>
</evidence>
<proteinExistence type="predicted"/>
<evidence type="ECO:0000313" key="3">
    <source>
        <dbReference type="Proteomes" id="UP000193642"/>
    </source>
</evidence>